<evidence type="ECO:0000313" key="10">
    <source>
        <dbReference type="EMBL" id="CCG42006.1"/>
    </source>
</evidence>
<dbReference type="RefSeq" id="WP_002729574.1">
    <property type="nucleotide sequence ID" value="NZ_CAHP01000023.1"/>
</dbReference>
<keyword evidence="5 7" id="KW-0573">Peptidoglycan synthesis</keyword>
<name>H8FUG8_MAGML</name>
<dbReference type="InterPro" id="IPR005490">
    <property type="entry name" value="LD_TPept_cat_dom"/>
</dbReference>
<feature type="compositionally biased region" description="Polar residues" evidence="8">
    <location>
        <begin position="140"/>
        <end position="153"/>
    </location>
</feature>
<feature type="compositionally biased region" description="Pro residues" evidence="8">
    <location>
        <begin position="190"/>
        <end position="200"/>
    </location>
</feature>
<evidence type="ECO:0000256" key="8">
    <source>
        <dbReference type="SAM" id="MobiDB-lite"/>
    </source>
</evidence>
<dbReference type="STRING" id="1150626.PHAMO_30162"/>
<dbReference type="AlphaFoldDB" id="H8FUG8"/>
<evidence type="ECO:0000313" key="11">
    <source>
        <dbReference type="Proteomes" id="UP000004169"/>
    </source>
</evidence>
<keyword evidence="3" id="KW-0808">Transferase</keyword>
<dbReference type="eggNOG" id="ENOG5033GEV">
    <property type="taxonomic scope" value="Bacteria"/>
</dbReference>
<feature type="region of interest" description="Disordered" evidence="8">
    <location>
        <begin position="225"/>
        <end position="259"/>
    </location>
</feature>
<evidence type="ECO:0000256" key="7">
    <source>
        <dbReference type="PROSITE-ProRule" id="PRU01373"/>
    </source>
</evidence>
<feature type="active site" description="Proton donor/acceptor" evidence="7">
    <location>
        <position position="674"/>
    </location>
</feature>
<dbReference type="InterPro" id="IPR038063">
    <property type="entry name" value="Transpep_catalytic_dom"/>
</dbReference>
<reference evidence="10 11" key="1">
    <citation type="journal article" date="2012" name="J. Bacteriol.">
        <title>Draft Genome Sequence of the Purple Photosynthetic Bacterium Phaeospirillum molischianum DSM120, a Particularly Versatile Bacterium.</title>
        <authorList>
            <person name="Duquesne K."/>
            <person name="Prima V."/>
            <person name="Ji B."/>
            <person name="Rouy Z."/>
            <person name="Medigue C."/>
            <person name="Talla E."/>
            <person name="Sturgis J.N."/>
        </authorList>
    </citation>
    <scope>NUCLEOTIDE SEQUENCE [LARGE SCALE GENOMIC DNA]</scope>
    <source>
        <strain evidence="11">DSM120</strain>
    </source>
</reference>
<keyword evidence="11" id="KW-1185">Reference proteome</keyword>
<evidence type="ECO:0000256" key="2">
    <source>
        <dbReference type="ARBA" id="ARBA00005992"/>
    </source>
</evidence>
<dbReference type="EMBL" id="CAHP01000023">
    <property type="protein sequence ID" value="CCG42006.1"/>
    <property type="molecule type" value="Genomic_DNA"/>
</dbReference>
<proteinExistence type="inferred from homology"/>
<keyword evidence="6 7" id="KW-0961">Cell wall biogenesis/degradation</keyword>
<evidence type="ECO:0000256" key="4">
    <source>
        <dbReference type="ARBA" id="ARBA00022960"/>
    </source>
</evidence>
<comment type="caution">
    <text evidence="10">The sequence shown here is derived from an EMBL/GenBank/DDBJ whole genome shotgun (WGS) entry which is preliminary data.</text>
</comment>
<feature type="compositionally biased region" description="Pro residues" evidence="8">
    <location>
        <begin position="537"/>
        <end position="552"/>
    </location>
</feature>
<feature type="domain" description="L,D-TPase catalytic" evidence="9">
    <location>
        <begin position="564"/>
        <end position="708"/>
    </location>
</feature>
<dbReference type="GO" id="GO:0008360">
    <property type="term" value="P:regulation of cell shape"/>
    <property type="evidence" value="ECO:0007669"/>
    <property type="project" value="UniProtKB-UniRule"/>
</dbReference>
<comment type="similarity">
    <text evidence="2">Belongs to the YkuD family.</text>
</comment>
<feature type="active site" description="Nucleophile" evidence="7">
    <location>
        <position position="684"/>
    </location>
</feature>
<dbReference type="OrthoDB" id="5522511at2"/>
<dbReference type="UniPathway" id="UPA00219"/>
<feature type="compositionally biased region" description="Pro residues" evidence="8">
    <location>
        <begin position="467"/>
        <end position="500"/>
    </location>
</feature>
<gene>
    <name evidence="10" type="ORF">PHAMO_30162</name>
</gene>
<evidence type="ECO:0000256" key="6">
    <source>
        <dbReference type="ARBA" id="ARBA00023316"/>
    </source>
</evidence>
<organism evidence="10 11">
    <name type="scientific">Magnetospirillum molischianum DSM 120</name>
    <dbReference type="NCBI Taxonomy" id="1150626"/>
    <lineage>
        <taxon>Bacteria</taxon>
        <taxon>Pseudomonadati</taxon>
        <taxon>Pseudomonadota</taxon>
        <taxon>Alphaproteobacteria</taxon>
        <taxon>Rhodospirillales</taxon>
        <taxon>Rhodospirillaceae</taxon>
        <taxon>Magnetospirillum</taxon>
    </lineage>
</organism>
<accession>H8FUG8</accession>
<feature type="region of interest" description="Disordered" evidence="8">
    <location>
        <begin position="1"/>
        <end position="28"/>
    </location>
</feature>
<evidence type="ECO:0000256" key="1">
    <source>
        <dbReference type="ARBA" id="ARBA00004752"/>
    </source>
</evidence>
<protein>
    <recommendedName>
        <fullName evidence="9">L,D-TPase catalytic domain-containing protein</fullName>
    </recommendedName>
</protein>
<dbReference type="InterPro" id="IPR036365">
    <property type="entry name" value="PGBD-like_sf"/>
</dbReference>
<dbReference type="InterPro" id="IPR002477">
    <property type="entry name" value="Peptidoglycan-bd-like"/>
</dbReference>
<evidence type="ECO:0000259" key="9">
    <source>
        <dbReference type="PROSITE" id="PS52029"/>
    </source>
</evidence>
<dbReference type="GO" id="GO:0009252">
    <property type="term" value="P:peptidoglycan biosynthetic process"/>
    <property type="evidence" value="ECO:0007669"/>
    <property type="project" value="UniProtKB-UniPathway"/>
</dbReference>
<feature type="region of interest" description="Disordered" evidence="8">
    <location>
        <begin position="587"/>
        <end position="613"/>
    </location>
</feature>
<dbReference type="InterPro" id="IPR036366">
    <property type="entry name" value="PGBDSf"/>
</dbReference>
<dbReference type="Gene3D" id="1.10.101.10">
    <property type="entry name" value="PGBD-like superfamily/PGBD"/>
    <property type="match status" value="1"/>
</dbReference>
<dbReference type="CDD" id="cd16913">
    <property type="entry name" value="YkuD_like"/>
    <property type="match status" value="1"/>
</dbReference>
<comment type="pathway">
    <text evidence="1 7">Cell wall biogenesis; peptidoglycan biosynthesis.</text>
</comment>
<dbReference type="GO" id="GO:0071555">
    <property type="term" value="P:cell wall organization"/>
    <property type="evidence" value="ECO:0007669"/>
    <property type="project" value="UniProtKB-UniRule"/>
</dbReference>
<feature type="region of interest" description="Disordered" evidence="8">
    <location>
        <begin position="658"/>
        <end position="682"/>
    </location>
</feature>
<dbReference type="Pfam" id="PF03734">
    <property type="entry name" value="YkuD"/>
    <property type="match status" value="1"/>
</dbReference>
<dbReference type="Pfam" id="PF01471">
    <property type="entry name" value="PG_binding_1"/>
    <property type="match status" value="1"/>
</dbReference>
<dbReference type="Proteomes" id="UP000004169">
    <property type="component" value="Unassembled WGS sequence"/>
</dbReference>
<dbReference type="GO" id="GO:0004180">
    <property type="term" value="F:carboxypeptidase activity"/>
    <property type="evidence" value="ECO:0007669"/>
    <property type="project" value="UniProtKB-ARBA"/>
</dbReference>
<dbReference type="SUPFAM" id="SSF47090">
    <property type="entry name" value="PGBD-like"/>
    <property type="match status" value="1"/>
</dbReference>
<dbReference type="PROSITE" id="PS52029">
    <property type="entry name" value="LD_TPASE"/>
    <property type="match status" value="1"/>
</dbReference>
<evidence type="ECO:0000256" key="5">
    <source>
        <dbReference type="ARBA" id="ARBA00022984"/>
    </source>
</evidence>
<feature type="region of interest" description="Disordered" evidence="8">
    <location>
        <begin position="454"/>
        <end position="565"/>
    </location>
</feature>
<evidence type="ECO:0000256" key="3">
    <source>
        <dbReference type="ARBA" id="ARBA00022679"/>
    </source>
</evidence>
<dbReference type="Gene3D" id="2.40.440.10">
    <property type="entry name" value="L,D-transpeptidase catalytic domain-like"/>
    <property type="match status" value="1"/>
</dbReference>
<sequence>MFEDIQSFFTMRPKRPASSLGAGASAEDDPAVPAFQKAWKDGALVEDMFGPSPFTLHGSVGRSGADNFRPDVAKVETFLGDAGYYKPLTSDGPSGWHNANLDQAIRTFQKDKGLEVDGFLKPGGPTIGKIGSLLGGGEAQGQNASNPSAQTQGFWGGPKGDSPGVLLPGDDPQSPRRPGGRDPGSFDPPGTFPMPKPQPPSNGSNLPGGELTPQQQLEALIRIMNGGKTPDPHPQPPVIEERPQSTPPRLPPIGNDLPEQGGITGILPRPRDWDRLLRGHTINQEGIDANQGYAEMLVRDSDPSQTARTLKRAIDDYGDQGRGDVADLLARFQKIDGAKAETLRRELHKATGEVLPYRLAPLGEGFREPTEEEKIAAAPKTPFGSAQGANRWAAGNMAEVLLGRGDYADAITHFQGEIGRNRAEAMPYLAAVHEIMGEKNPGLAAKFATQMQKAGLATEAEKKPETAPKPVPTPTPAPIPAPELPKPEPAPQPQPIPPTLPATQPTKSKPAPVPPETTPPVQGKPEPGKGGPIITQPIPPVAKPSPIPPPGAPGGLKPAPDLHPSVTIEFDGKEFKAIEDGKVVKSWPAVSGRPGYQGAEHQGEKNKGPLPEGEWVLRQDQLQNIDKLSEWERLKGRFGGSSWPGLEDSWGKTRIWLEPGEGADTKGRGGFSVHGGKTPGSAGCIDLTDQMEDFANYFKGMGKDVKVRVDYHRE</sequence>
<dbReference type="GO" id="GO:0016740">
    <property type="term" value="F:transferase activity"/>
    <property type="evidence" value="ECO:0007669"/>
    <property type="project" value="UniProtKB-KW"/>
</dbReference>
<keyword evidence="4 7" id="KW-0133">Cell shape</keyword>
<feature type="region of interest" description="Disordered" evidence="8">
    <location>
        <begin position="130"/>
        <end position="211"/>
    </location>
</feature>